<keyword evidence="2" id="KW-0732">Signal</keyword>
<evidence type="ECO:0000256" key="2">
    <source>
        <dbReference type="SAM" id="SignalP"/>
    </source>
</evidence>
<reference evidence="4" key="2">
    <citation type="submission" date="2020-09" db="EMBL/GenBank/DDBJ databases">
        <authorList>
            <person name="Sun Q."/>
            <person name="Ohkuma M."/>
        </authorList>
    </citation>
    <scope>NUCLEOTIDE SEQUENCE</scope>
    <source>
        <strain evidence="4">JCM 19831</strain>
    </source>
</reference>
<dbReference type="GO" id="GO:0015833">
    <property type="term" value="P:peptide transport"/>
    <property type="evidence" value="ECO:0007669"/>
    <property type="project" value="TreeGrafter"/>
</dbReference>
<dbReference type="AlphaFoldDB" id="A0A917UG66"/>
<feature type="signal peptide" evidence="2">
    <location>
        <begin position="1"/>
        <end position="22"/>
    </location>
</feature>
<dbReference type="PANTHER" id="PTHR30290:SF83">
    <property type="entry name" value="ABC TRANSPORTER SUBSTRATE-BINDING PROTEIN"/>
    <property type="match status" value="1"/>
</dbReference>
<dbReference type="Gene3D" id="3.40.190.10">
    <property type="entry name" value="Periplasmic binding protein-like II"/>
    <property type="match status" value="1"/>
</dbReference>
<feature type="domain" description="Solute-binding protein family 5" evidence="3">
    <location>
        <begin position="111"/>
        <end position="493"/>
    </location>
</feature>
<accession>A0A917UG66</accession>
<organism evidence="4 5">
    <name type="scientific">Dactylosporangium sucinum</name>
    <dbReference type="NCBI Taxonomy" id="1424081"/>
    <lineage>
        <taxon>Bacteria</taxon>
        <taxon>Bacillati</taxon>
        <taxon>Actinomycetota</taxon>
        <taxon>Actinomycetes</taxon>
        <taxon>Micromonosporales</taxon>
        <taxon>Micromonosporaceae</taxon>
        <taxon>Dactylosporangium</taxon>
    </lineage>
</organism>
<evidence type="ECO:0000259" key="3">
    <source>
        <dbReference type="Pfam" id="PF00496"/>
    </source>
</evidence>
<name>A0A917UG66_9ACTN</name>
<dbReference type="CDD" id="cd08506">
    <property type="entry name" value="PBP2_clavulanate_OppA2"/>
    <property type="match status" value="1"/>
</dbReference>
<feature type="region of interest" description="Disordered" evidence="1">
    <location>
        <begin position="42"/>
        <end position="63"/>
    </location>
</feature>
<dbReference type="PROSITE" id="PS51257">
    <property type="entry name" value="PROKAR_LIPOPROTEIN"/>
    <property type="match status" value="1"/>
</dbReference>
<dbReference type="Proteomes" id="UP000642070">
    <property type="component" value="Unassembled WGS sequence"/>
</dbReference>
<evidence type="ECO:0000313" key="4">
    <source>
        <dbReference type="EMBL" id="GGM87096.1"/>
    </source>
</evidence>
<dbReference type="EMBL" id="BMPI01000110">
    <property type="protein sequence ID" value="GGM87096.1"/>
    <property type="molecule type" value="Genomic_DNA"/>
</dbReference>
<dbReference type="SUPFAM" id="SSF53850">
    <property type="entry name" value="Periplasmic binding protein-like II"/>
    <property type="match status" value="1"/>
</dbReference>
<dbReference type="InterPro" id="IPR030678">
    <property type="entry name" value="Peptide/Ni-bd"/>
</dbReference>
<dbReference type="InterPro" id="IPR039424">
    <property type="entry name" value="SBP_5"/>
</dbReference>
<keyword evidence="5" id="KW-1185">Reference proteome</keyword>
<protein>
    <submittedName>
        <fullName evidence="4">ABC transporter</fullName>
    </submittedName>
</protein>
<gene>
    <name evidence="4" type="ORF">GCM10007977_106300</name>
</gene>
<sequence length="582" mass="62702">MRRRLMTAVALVPLVAALGACTNNKKGDDEPAVDTNRQASGAIATDPKDSMGPAPEVPGATKGGTVTVLRQSKISHLDPQRTYSFAGLNASQLFVRRLTTFKDDGKGHVTLVGDLATTPGTDVNKDCKVWQFTIKDGVKFEDGSRITAKDVAYGIARSFDLSLTGGPTYIQEWLADSPQFDTKFDFKNNKSSLPPGLSVPDDNTLQLTFNKAHCDLPFAASLPATAPVPAAKDTGTQYDQKPVASGPYKITKNEAGTQITFERNTAWDPATDAVRHQYPDSFVWQFGADPVTQTNRILADSGADQSAGSWDGVDPSLISKVMGDPALKDRIIQEPTTQHYTLTINNQRVTDLKVRQALNYAIDRDGLIKTLGGSSLAAPVTTLMPPSTIGWKNYDAYPAGKTGDPAKAKELLGGTAKELVLAFQDDATNQALSTQLKGNLEKAGFKITLKAIPADSFLDETKKKDNPWDMYIGSWGADWPSGAAILPVLYDGRAIKADGSNNGASYLNESALNAEFDRVLAMPTGQQGAEWAKLDEKIMREYAPVVPLYVQVTTTVHGSKVNGLFIDSIFGNLAFANAYVKQ</sequence>
<dbReference type="PANTHER" id="PTHR30290">
    <property type="entry name" value="PERIPLASMIC BINDING COMPONENT OF ABC TRANSPORTER"/>
    <property type="match status" value="1"/>
</dbReference>
<evidence type="ECO:0000313" key="5">
    <source>
        <dbReference type="Proteomes" id="UP000642070"/>
    </source>
</evidence>
<dbReference type="GO" id="GO:0042597">
    <property type="term" value="C:periplasmic space"/>
    <property type="evidence" value="ECO:0007669"/>
    <property type="project" value="UniProtKB-ARBA"/>
</dbReference>
<dbReference type="Gene3D" id="3.10.105.10">
    <property type="entry name" value="Dipeptide-binding Protein, Domain 3"/>
    <property type="match status" value="1"/>
</dbReference>
<dbReference type="GO" id="GO:1904680">
    <property type="term" value="F:peptide transmembrane transporter activity"/>
    <property type="evidence" value="ECO:0007669"/>
    <property type="project" value="TreeGrafter"/>
</dbReference>
<feature type="chain" id="PRO_5039412853" evidence="2">
    <location>
        <begin position="23"/>
        <end position="582"/>
    </location>
</feature>
<comment type="caution">
    <text evidence="4">The sequence shown here is derived from an EMBL/GenBank/DDBJ whole genome shotgun (WGS) entry which is preliminary data.</text>
</comment>
<dbReference type="Pfam" id="PF00496">
    <property type="entry name" value="SBP_bac_5"/>
    <property type="match status" value="1"/>
</dbReference>
<dbReference type="RefSeq" id="WP_190257768.1">
    <property type="nucleotide sequence ID" value="NZ_BMPI01000110.1"/>
</dbReference>
<evidence type="ECO:0000256" key="1">
    <source>
        <dbReference type="SAM" id="MobiDB-lite"/>
    </source>
</evidence>
<dbReference type="PIRSF" id="PIRSF002741">
    <property type="entry name" value="MppA"/>
    <property type="match status" value="1"/>
</dbReference>
<reference evidence="4" key="1">
    <citation type="journal article" date="2014" name="Int. J. Syst. Evol. Microbiol.">
        <title>Complete genome sequence of Corynebacterium casei LMG S-19264T (=DSM 44701T), isolated from a smear-ripened cheese.</title>
        <authorList>
            <consortium name="US DOE Joint Genome Institute (JGI-PGF)"/>
            <person name="Walter F."/>
            <person name="Albersmeier A."/>
            <person name="Kalinowski J."/>
            <person name="Ruckert C."/>
        </authorList>
    </citation>
    <scope>NUCLEOTIDE SEQUENCE</scope>
    <source>
        <strain evidence="4">JCM 19831</strain>
    </source>
</reference>
<dbReference type="InterPro" id="IPR000914">
    <property type="entry name" value="SBP_5_dom"/>
</dbReference>
<proteinExistence type="predicted"/>
<dbReference type="GO" id="GO:0043190">
    <property type="term" value="C:ATP-binding cassette (ABC) transporter complex"/>
    <property type="evidence" value="ECO:0007669"/>
    <property type="project" value="InterPro"/>
</dbReference>